<protein>
    <submittedName>
        <fullName evidence="2">Uncharacterized protein</fullName>
    </submittedName>
</protein>
<comment type="caution">
    <text evidence="2">The sequence shown here is derived from an EMBL/GenBank/DDBJ whole genome shotgun (WGS) entry which is preliminary data.</text>
</comment>
<dbReference type="AlphaFoldDB" id="A0A4U5PEY0"/>
<dbReference type="Proteomes" id="UP000298663">
    <property type="component" value="Unassembled WGS sequence"/>
</dbReference>
<evidence type="ECO:0000313" key="3">
    <source>
        <dbReference type="Proteomes" id="UP000298663"/>
    </source>
</evidence>
<feature type="compositionally biased region" description="Basic and acidic residues" evidence="1">
    <location>
        <begin position="31"/>
        <end position="45"/>
    </location>
</feature>
<evidence type="ECO:0000256" key="1">
    <source>
        <dbReference type="SAM" id="MobiDB-lite"/>
    </source>
</evidence>
<accession>A0A4U5PEY0</accession>
<dbReference type="EMBL" id="AZBU02000002">
    <property type="protein sequence ID" value="TKR94873.1"/>
    <property type="molecule type" value="Genomic_DNA"/>
</dbReference>
<sequence length="240" mass="27669">MGNTTKTDEKNVAGAAKKAAAKAAGRTAAEAAREQMQKSAEDAREGCVPQQREGEGPLQPQRWGGLRSKRQSETPEDASADDIEQRQHLDAIRHAAQRMQEKPEERNERLQYARENARVRRFLEDPNVLNERVENLQRMQIARRRTQQSETLCLARRVREVDAHNIGSFDVACTACGALHFACEVIHRNRGMFNDCCALGKVNLDDQMSKFREFPEYLRQLFMREHPDKREERVFHENIR</sequence>
<evidence type="ECO:0000313" key="2">
    <source>
        <dbReference type="EMBL" id="TKR94873.1"/>
    </source>
</evidence>
<name>A0A4U5PEY0_STECR</name>
<feature type="region of interest" description="Disordered" evidence="1">
    <location>
        <begin position="1"/>
        <end position="85"/>
    </location>
</feature>
<gene>
    <name evidence="2" type="ORF">L596_009105</name>
</gene>
<feature type="compositionally biased region" description="Low complexity" evidence="1">
    <location>
        <begin position="13"/>
        <end position="30"/>
    </location>
</feature>
<feature type="compositionally biased region" description="Basic and acidic residues" evidence="1">
    <location>
        <begin position="1"/>
        <end position="11"/>
    </location>
</feature>
<reference evidence="2 3" key="2">
    <citation type="journal article" date="2019" name="G3 (Bethesda)">
        <title>Hybrid Assembly of the Genome of the Entomopathogenic Nematode Steinernema carpocapsae Identifies the X-Chromosome.</title>
        <authorList>
            <person name="Serra L."/>
            <person name="Macchietto M."/>
            <person name="Macias-Munoz A."/>
            <person name="McGill C.J."/>
            <person name="Rodriguez I.M."/>
            <person name="Rodriguez B."/>
            <person name="Murad R."/>
            <person name="Mortazavi A."/>
        </authorList>
    </citation>
    <scope>NUCLEOTIDE SEQUENCE [LARGE SCALE GENOMIC DNA]</scope>
    <source>
        <strain evidence="2 3">ALL</strain>
    </source>
</reference>
<keyword evidence="3" id="KW-1185">Reference proteome</keyword>
<reference evidence="2 3" key="1">
    <citation type="journal article" date="2015" name="Genome Biol.">
        <title>Comparative genomics of Steinernema reveals deeply conserved gene regulatory networks.</title>
        <authorList>
            <person name="Dillman A.R."/>
            <person name="Macchietto M."/>
            <person name="Porter C.F."/>
            <person name="Rogers A."/>
            <person name="Williams B."/>
            <person name="Antoshechkin I."/>
            <person name="Lee M.M."/>
            <person name="Goodwin Z."/>
            <person name="Lu X."/>
            <person name="Lewis E.E."/>
            <person name="Goodrich-Blair H."/>
            <person name="Stock S.P."/>
            <person name="Adams B.J."/>
            <person name="Sternberg P.W."/>
            <person name="Mortazavi A."/>
        </authorList>
    </citation>
    <scope>NUCLEOTIDE SEQUENCE [LARGE SCALE GENOMIC DNA]</scope>
    <source>
        <strain evidence="2 3">ALL</strain>
    </source>
</reference>
<organism evidence="2 3">
    <name type="scientific">Steinernema carpocapsae</name>
    <name type="common">Entomopathogenic nematode</name>
    <dbReference type="NCBI Taxonomy" id="34508"/>
    <lineage>
        <taxon>Eukaryota</taxon>
        <taxon>Metazoa</taxon>
        <taxon>Ecdysozoa</taxon>
        <taxon>Nematoda</taxon>
        <taxon>Chromadorea</taxon>
        <taxon>Rhabditida</taxon>
        <taxon>Tylenchina</taxon>
        <taxon>Panagrolaimomorpha</taxon>
        <taxon>Strongyloidoidea</taxon>
        <taxon>Steinernematidae</taxon>
        <taxon>Steinernema</taxon>
    </lineage>
</organism>
<proteinExistence type="predicted"/>
<dbReference type="OrthoDB" id="5875387at2759"/>